<dbReference type="Proteomes" id="UP000041254">
    <property type="component" value="Unassembled WGS sequence"/>
</dbReference>
<reference evidence="2 3" key="1">
    <citation type="submission" date="2014-11" db="EMBL/GenBank/DDBJ databases">
        <authorList>
            <person name="Zhu J."/>
            <person name="Qi W."/>
            <person name="Song R."/>
        </authorList>
    </citation>
    <scope>NUCLEOTIDE SEQUENCE [LARGE SCALE GENOMIC DNA]</scope>
</reference>
<dbReference type="Gene3D" id="3.30.40.10">
    <property type="entry name" value="Zinc/RING finger domain, C3HC4 (zinc finger)"/>
    <property type="match status" value="1"/>
</dbReference>
<dbReference type="PhylomeDB" id="A0A0G4F772"/>
<sequence>MRVPKALEAYVATCLTGDYVTRFADGVGRTSQLRDGLHAAVCQLALACIKDHLSQHELGSFIGFAVRTLRALLCDRVGGKRGGFRPNTVTQAILQDESVKTMRAAGQQPKGRRKAHHQQQQQIAVPKELLELFDEIESAANERADALLAAELGISDTQQKGKDTNTNTSSKGGKKKSKAKKGGEGANSTKQAASSSSGGGGIDTAEDHSEQQEENMEEHHGLPGLSSPSPLSPPQPSCSSSAPMPSAVSGGPSGSVRGGGGRQQGVGDGGGEGDGFVTVGRSKRGTRGGNKALQGGYAQQQQTDKADKPNDRSLSSIPSSVSTRPPSSQSSVSDGRHNAPPVPLPLPHRSPLHPPIASAQTEVNGGSRSSAGAVVSRGVGRGLGVPILPPPAMIQPPSFPIVSMGGASASSAAPSANSSAAVAVPSTVSTGAASQSSTSHPECGICFERAAIIKVMPCRELRMCRECYNDHRAKWQADVARVRAARKRLEDDGQPPPPKLADDPKLLSPFCRTEVAFAGTRDETREWFEKEFVE</sequence>
<feature type="compositionally biased region" description="Basic and acidic residues" evidence="1">
    <location>
        <begin position="205"/>
        <end position="221"/>
    </location>
</feature>
<feature type="compositionally biased region" description="Low complexity" evidence="1">
    <location>
        <begin position="237"/>
        <end position="250"/>
    </location>
</feature>
<dbReference type="EMBL" id="CDMY01000379">
    <property type="protein sequence ID" value="CEM07859.1"/>
    <property type="molecule type" value="Genomic_DNA"/>
</dbReference>
<dbReference type="InParanoid" id="A0A0G4F772"/>
<evidence type="ECO:0000313" key="3">
    <source>
        <dbReference type="Proteomes" id="UP000041254"/>
    </source>
</evidence>
<dbReference type="VEuPathDB" id="CryptoDB:Vbra_3044"/>
<accession>A0A0G4F772</accession>
<feature type="region of interest" description="Disordered" evidence="1">
    <location>
        <begin position="486"/>
        <end position="506"/>
    </location>
</feature>
<gene>
    <name evidence="2" type="ORF">Vbra_3044</name>
</gene>
<proteinExistence type="predicted"/>
<feature type="compositionally biased region" description="Gly residues" evidence="1">
    <location>
        <begin position="251"/>
        <end position="274"/>
    </location>
</feature>
<feature type="compositionally biased region" description="Low complexity" evidence="1">
    <location>
        <begin position="313"/>
        <end position="333"/>
    </location>
</feature>
<name>A0A0G4F772_VITBC</name>
<feature type="region of interest" description="Disordered" evidence="1">
    <location>
        <begin position="100"/>
        <end position="121"/>
    </location>
</feature>
<evidence type="ECO:0000256" key="1">
    <source>
        <dbReference type="SAM" id="MobiDB-lite"/>
    </source>
</evidence>
<protein>
    <submittedName>
        <fullName evidence="2">Uncharacterized protein</fullName>
    </submittedName>
</protein>
<feature type="compositionally biased region" description="Pro residues" evidence="1">
    <location>
        <begin position="340"/>
        <end position="354"/>
    </location>
</feature>
<organism evidence="2 3">
    <name type="scientific">Vitrella brassicaformis (strain CCMP3155)</name>
    <dbReference type="NCBI Taxonomy" id="1169540"/>
    <lineage>
        <taxon>Eukaryota</taxon>
        <taxon>Sar</taxon>
        <taxon>Alveolata</taxon>
        <taxon>Colpodellida</taxon>
        <taxon>Vitrellaceae</taxon>
        <taxon>Vitrella</taxon>
    </lineage>
</organism>
<keyword evidence="3" id="KW-1185">Reference proteome</keyword>
<dbReference type="AlphaFoldDB" id="A0A0G4F772"/>
<feature type="region of interest" description="Disordered" evidence="1">
    <location>
        <begin position="158"/>
        <end position="371"/>
    </location>
</feature>
<dbReference type="InterPro" id="IPR013083">
    <property type="entry name" value="Znf_RING/FYVE/PHD"/>
</dbReference>
<evidence type="ECO:0000313" key="2">
    <source>
        <dbReference type="EMBL" id="CEM07859.1"/>
    </source>
</evidence>